<evidence type="ECO:0000256" key="1">
    <source>
        <dbReference type="SAM" id="MobiDB-lite"/>
    </source>
</evidence>
<dbReference type="Proteomes" id="UP000247978">
    <property type="component" value="Unassembled WGS sequence"/>
</dbReference>
<dbReference type="EMBL" id="QJJQ01000008">
    <property type="protein sequence ID" value="PXW86195.1"/>
    <property type="molecule type" value="Genomic_DNA"/>
</dbReference>
<feature type="transmembrane region" description="Helical" evidence="2">
    <location>
        <begin position="193"/>
        <end position="220"/>
    </location>
</feature>
<reference evidence="3 4" key="1">
    <citation type="submission" date="2018-05" db="EMBL/GenBank/DDBJ databases">
        <title>Genomic Encyclopedia of Type Strains, Phase IV (KMG-IV): sequencing the most valuable type-strain genomes for metagenomic binning, comparative biology and taxonomic classification.</title>
        <authorList>
            <person name="Goeker M."/>
        </authorList>
    </citation>
    <scope>NUCLEOTIDE SEQUENCE [LARGE SCALE GENOMIC DNA]</scope>
    <source>
        <strain evidence="3 4">DSM 28556</strain>
    </source>
</reference>
<feature type="transmembrane region" description="Helical" evidence="2">
    <location>
        <begin position="118"/>
        <end position="141"/>
    </location>
</feature>
<gene>
    <name evidence="3" type="ORF">DFR56_1088</name>
</gene>
<protein>
    <submittedName>
        <fullName evidence="3">Uncharacterized protein</fullName>
    </submittedName>
</protein>
<dbReference type="RefSeq" id="WP_110395622.1">
    <property type="nucleotide sequence ID" value="NZ_JADIJL010000004.1"/>
</dbReference>
<dbReference type="AlphaFoldDB" id="A0A2V3W1S9"/>
<keyword evidence="2" id="KW-1133">Transmembrane helix</keyword>
<keyword evidence="2" id="KW-0812">Transmembrane</keyword>
<name>A0A2V3W1S9_9BACI</name>
<comment type="caution">
    <text evidence="3">The sequence shown here is derived from an EMBL/GenBank/DDBJ whole genome shotgun (WGS) entry which is preliminary data.</text>
</comment>
<evidence type="ECO:0000313" key="4">
    <source>
        <dbReference type="Proteomes" id="UP000247978"/>
    </source>
</evidence>
<keyword evidence="2" id="KW-0472">Membrane</keyword>
<feature type="compositionally biased region" description="Basic residues" evidence="1">
    <location>
        <begin position="235"/>
        <end position="248"/>
    </location>
</feature>
<feature type="region of interest" description="Disordered" evidence="1">
    <location>
        <begin position="228"/>
        <end position="248"/>
    </location>
</feature>
<evidence type="ECO:0000256" key="2">
    <source>
        <dbReference type="SAM" id="Phobius"/>
    </source>
</evidence>
<feature type="transmembrane region" description="Helical" evidence="2">
    <location>
        <begin position="29"/>
        <end position="48"/>
    </location>
</feature>
<keyword evidence="4" id="KW-1185">Reference proteome</keyword>
<feature type="transmembrane region" description="Helical" evidence="2">
    <location>
        <begin position="91"/>
        <end position="112"/>
    </location>
</feature>
<organism evidence="3 4">
    <name type="scientific">Pseudogracilibacillus auburnensis</name>
    <dbReference type="NCBI Taxonomy" id="1494959"/>
    <lineage>
        <taxon>Bacteria</taxon>
        <taxon>Bacillati</taxon>
        <taxon>Bacillota</taxon>
        <taxon>Bacilli</taxon>
        <taxon>Bacillales</taxon>
        <taxon>Bacillaceae</taxon>
        <taxon>Pseudogracilibacillus</taxon>
    </lineage>
</organism>
<evidence type="ECO:0000313" key="3">
    <source>
        <dbReference type="EMBL" id="PXW86195.1"/>
    </source>
</evidence>
<accession>A0A2V3W1S9</accession>
<feature type="transmembrane region" description="Helical" evidence="2">
    <location>
        <begin position="162"/>
        <end position="181"/>
    </location>
</feature>
<sequence>MTQLSEKDFSYIKEELQDGRFSLVNMRTFLASTFVFSFIIVGIAFFWATQSPYWERLIHLFIIEGIFFLLHLLIILLCFTKSNMIQMILSFSTIFFIYKMILDPFIFLFLYFKGYGVYGLFAPITFISLILGAVTHIYLVLKEFHHVKAQKKHRKGKKRNHLSYYFIGCLFFIVSITGYVIKNNLLGSFEALFMFFIFTALYFVVLIGAVDYVLGAYCLIRFPSFRVHPPESSRQTKKRKRIKRNRKK</sequence>
<proteinExistence type="predicted"/>
<feature type="transmembrane region" description="Helical" evidence="2">
    <location>
        <begin position="60"/>
        <end position="79"/>
    </location>
</feature>